<keyword evidence="2" id="KW-0813">Transport</keyword>
<comment type="caution">
    <text evidence="7">The sequence shown here is derived from an EMBL/GenBank/DDBJ whole genome shotgun (WGS) entry which is preliminary data.</text>
</comment>
<evidence type="ECO:0000256" key="4">
    <source>
        <dbReference type="ARBA" id="ARBA00022970"/>
    </source>
</evidence>
<evidence type="ECO:0000313" key="6">
    <source>
        <dbReference type="EMBL" id="KAF7598810.1"/>
    </source>
</evidence>
<dbReference type="PANTHER" id="PTHR30483">
    <property type="entry name" value="LEUCINE-SPECIFIC-BINDING PROTEIN"/>
    <property type="match status" value="1"/>
</dbReference>
<name>A0A272ERM7_9RHOO</name>
<dbReference type="Proteomes" id="UP000216107">
    <property type="component" value="Unassembled WGS sequence"/>
</dbReference>
<dbReference type="AlphaFoldDB" id="A0A272ERM7"/>
<dbReference type="OrthoDB" id="5290698at2"/>
<dbReference type="EMBL" id="NMRN01000031">
    <property type="protein sequence ID" value="PAS92734.1"/>
    <property type="molecule type" value="Genomic_DNA"/>
</dbReference>
<dbReference type="EMBL" id="MDUX01000036">
    <property type="protein sequence ID" value="KAF7598810.1"/>
    <property type="molecule type" value="Genomic_DNA"/>
</dbReference>
<reference evidence="6 9" key="1">
    <citation type="submission" date="2016-08" db="EMBL/GenBank/DDBJ databases">
        <title>Candidatus Dactylopiibacterium carminicum genome sequence.</title>
        <authorList>
            <person name="Ramirez-Puebla S.T."/>
            <person name="Ormeno-Orrillo E."/>
            <person name="Vera-Ponce De Leon A."/>
            <person name="Luis L."/>
            <person name="Sanchez-Flores A."/>
            <person name="Monica R."/>
            <person name="Martinez-Romero E."/>
        </authorList>
    </citation>
    <scope>NUCLEOTIDE SEQUENCE [LARGE SCALE GENOMIC DNA]</scope>
    <source>
        <strain evidence="6">END1</strain>
    </source>
</reference>
<dbReference type="Proteomes" id="UP000623509">
    <property type="component" value="Unassembled WGS sequence"/>
</dbReference>
<dbReference type="InterPro" id="IPR000709">
    <property type="entry name" value="Leu_Ile_Val-bd"/>
</dbReference>
<evidence type="ECO:0000313" key="9">
    <source>
        <dbReference type="Proteomes" id="UP000623509"/>
    </source>
</evidence>
<gene>
    <name evidence="6" type="ORF">BGI27_11145</name>
    <name evidence="7" type="ORF">CGU29_10505</name>
</gene>
<keyword evidence="3" id="KW-0732">Signal</keyword>
<dbReference type="PRINTS" id="PR00337">
    <property type="entry name" value="LEUILEVALBP"/>
</dbReference>
<feature type="domain" description="Leucine-binding protein" evidence="5">
    <location>
        <begin position="46"/>
        <end position="383"/>
    </location>
</feature>
<evidence type="ECO:0000313" key="7">
    <source>
        <dbReference type="EMBL" id="PAS92734.1"/>
    </source>
</evidence>
<keyword evidence="9" id="KW-1185">Reference proteome</keyword>
<evidence type="ECO:0000313" key="8">
    <source>
        <dbReference type="Proteomes" id="UP000216107"/>
    </source>
</evidence>
<keyword evidence="4" id="KW-0029">Amino-acid transport</keyword>
<dbReference type="Pfam" id="PF13458">
    <property type="entry name" value="Peripla_BP_6"/>
    <property type="match status" value="1"/>
</dbReference>
<evidence type="ECO:0000256" key="3">
    <source>
        <dbReference type="ARBA" id="ARBA00022729"/>
    </source>
</evidence>
<evidence type="ECO:0000259" key="5">
    <source>
        <dbReference type="Pfam" id="PF13458"/>
    </source>
</evidence>
<dbReference type="SUPFAM" id="SSF53822">
    <property type="entry name" value="Periplasmic binding protein-like I"/>
    <property type="match status" value="1"/>
</dbReference>
<accession>A0A272ERM7</accession>
<dbReference type="GO" id="GO:0006865">
    <property type="term" value="P:amino acid transport"/>
    <property type="evidence" value="ECO:0007669"/>
    <property type="project" value="UniProtKB-KW"/>
</dbReference>
<dbReference type="InterPro" id="IPR028082">
    <property type="entry name" value="Peripla_BP_I"/>
</dbReference>
<proteinExistence type="inferred from homology"/>
<protein>
    <submittedName>
        <fullName evidence="6 7">ABC transporter substrate-binding protein</fullName>
    </submittedName>
</protein>
<reference evidence="7 8" key="2">
    <citation type="submission" date="2017-07" db="EMBL/GenBank/DDBJ databases">
        <title>Candidatus Dactylopiibacterium carminicum, a nitrogen-fixing symbiont of the cochineal insect Dactylopius coccus and Dactylopius opuntiae (Hemiptera: Coccoidea: Dactylopiidae).</title>
        <authorList>
            <person name="Vera A."/>
        </authorList>
    </citation>
    <scope>NUCLEOTIDE SEQUENCE [LARGE SCALE GENOMIC DNA]</scope>
    <source>
        <strain evidence="7 8">NFDCM</strain>
    </source>
</reference>
<dbReference type="Gene3D" id="3.40.50.2300">
    <property type="match status" value="2"/>
</dbReference>
<evidence type="ECO:0000256" key="2">
    <source>
        <dbReference type="ARBA" id="ARBA00022448"/>
    </source>
</evidence>
<comment type="similarity">
    <text evidence="1">Belongs to the leucine-binding protein family.</text>
</comment>
<dbReference type="InterPro" id="IPR051010">
    <property type="entry name" value="BCAA_transport"/>
</dbReference>
<organism evidence="7 8">
    <name type="scientific">Candidatus Dactylopiibacterium carminicum</name>
    <dbReference type="NCBI Taxonomy" id="857335"/>
    <lineage>
        <taxon>Bacteria</taxon>
        <taxon>Pseudomonadati</taxon>
        <taxon>Pseudomonadota</taxon>
        <taxon>Betaproteobacteria</taxon>
        <taxon>Rhodocyclales</taxon>
        <taxon>Rhodocyclaceae</taxon>
        <taxon>Candidatus Dactylopiibacterium</taxon>
    </lineage>
</organism>
<dbReference type="InterPro" id="IPR028081">
    <property type="entry name" value="Leu-bd"/>
</dbReference>
<evidence type="ECO:0000256" key="1">
    <source>
        <dbReference type="ARBA" id="ARBA00010062"/>
    </source>
</evidence>
<dbReference type="PANTHER" id="PTHR30483:SF6">
    <property type="entry name" value="PERIPLASMIC BINDING PROTEIN OF ABC TRANSPORTER FOR NATURAL AMINO ACIDS"/>
    <property type="match status" value="1"/>
</dbReference>
<sequence>MQRPRGALPPAFMNTNRSDESMRVVWALVGISLVMALAACGQQENYRIGFIGGLSGRYQDLGTAGRDGAQLAIEMRNASGGIDGRRVELVARDDEQDATRARRALDDLIAARVAAVVGPMTSSMAVALVPRLQQTGMLMMGVHTTTTDLSGRDDLFFRVIDDTNRYASEVARFHYQQRNVRHVAIVYDLANVDYSGNWVADYKRTFEALGGEVVRMINFDSHYERSYDQMANTLLDVRPDMIVVVANAVDTAELAGKIRSRNEYVQLAGCGWANTQRLLENGGRLLDGLLLEEYVDLEDFSDDYQRFREAFLTRFKHEPGYGAAMAFEAANVIMDALAYDLDPENLKRSLLKLQTFRGVQGKIRFDDFGDVQRQVFFAEVRDGRFVRLR</sequence>